<dbReference type="GeneID" id="30030695"/>
<protein>
    <submittedName>
        <fullName evidence="3">Bystin-domain-containing protein</fullName>
    </submittedName>
</protein>
<dbReference type="OrthoDB" id="2192561at2759"/>
<dbReference type="AlphaFoldDB" id="A0A1A0H9L1"/>
<accession>A0A1A0H9L1</accession>
<name>A0A1A0H9L1_9ASCO</name>
<keyword evidence="4" id="KW-1185">Reference proteome</keyword>
<organism evidence="3 4">
    <name type="scientific">Metschnikowia bicuspidata var. bicuspidata NRRL YB-4993</name>
    <dbReference type="NCBI Taxonomy" id="869754"/>
    <lineage>
        <taxon>Eukaryota</taxon>
        <taxon>Fungi</taxon>
        <taxon>Dikarya</taxon>
        <taxon>Ascomycota</taxon>
        <taxon>Saccharomycotina</taxon>
        <taxon>Pichiomycetes</taxon>
        <taxon>Metschnikowiaceae</taxon>
        <taxon>Metschnikowia</taxon>
    </lineage>
</organism>
<dbReference type="GO" id="GO:0030515">
    <property type="term" value="F:snoRNA binding"/>
    <property type="evidence" value="ECO:0007669"/>
    <property type="project" value="TreeGrafter"/>
</dbReference>
<sequence length="444" mass="50279">MGKSAPDAKDRIRHNPLHKDITSSGGRLREQPRGAKRAARELPEEGYLDAATSRKILQLAKEQQEEMDREEMVVEESAAPVFAASAALDDQDDSDSEEYSDLEGEFYEEEEIAVDEKDQELFDKYFGTGAPTVNLADKILAKIQEKELSKGPHQPASEQQQNAVKLPPKVIAAYEKIGSILATYKHGKLPKLFKVLPTLKNWEDVLYVTNPQSWSSHATYEATKLFVSNLQANQAQKFVENVLLEKFRVSIEDSETHSLDYHLYRAIKKSLYKPGAFFKGFLLPLVDGHCTVREATIVASVLAKVSVPVLHSSVALAQLVQREFRPASTVFIRVLIEKKYALPYQTLDELVFYFMRFRNAAQAEMSDGNDASMTDLPVVWHKAFLAFAQRYKNDITDDQRDFLLETVRQRFHHAIGPEIRRELLSGVPRMDAPQAKEATMEEAF</sequence>
<dbReference type="GO" id="GO:0005737">
    <property type="term" value="C:cytoplasm"/>
    <property type="evidence" value="ECO:0007669"/>
    <property type="project" value="TreeGrafter"/>
</dbReference>
<dbReference type="Pfam" id="PF05291">
    <property type="entry name" value="Bystin"/>
    <property type="match status" value="1"/>
</dbReference>
<feature type="compositionally biased region" description="Basic and acidic residues" evidence="2">
    <location>
        <begin position="1"/>
        <end position="10"/>
    </location>
</feature>
<proteinExistence type="inferred from homology"/>
<evidence type="ECO:0000256" key="1">
    <source>
        <dbReference type="ARBA" id="ARBA00007114"/>
    </source>
</evidence>
<dbReference type="Proteomes" id="UP000092555">
    <property type="component" value="Unassembled WGS sequence"/>
</dbReference>
<dbReference type="STRING" id="869754.A0A1A0H9L1"/>
<dbReference type="EMBL" id="LXTC01000004">
    <property type="protein sequence ID" value="OBA20814.1"/>
    <property type="molecule type" value="Genomic_DNA"/>
</dbReference>
<dbReference type="GO" id="GO:0030688">
    <property type="term" value="C:preribosome, small subunit precursor"/>
    <property type="evidence" value="ECO:0007669"/>
    <property type="project" value="TreeGrafter"/>
</dbReference>
<evidence type="ECO:0000256" key="2">
    <source>
        <dbReference type="SAM" id="MobiDB-lite"/>
    </source>
</evidence>
<feature type="region of interest" description="Disordered" evidence="2">
    <location>
        <begin position="1"/>
        <end position="47"/>
    </location>
</feature>
<feature type="compositionally biased region" description="Basic and acidic residues" evidence="2">
    <location>
        <begin position="17"/>
        <end position="43"/>
    </location>
</feature>
<dbReference type="GO" id="GO:0005730">
    <property type="term" value="C:nucleolus"/>
    <property type="evidence" value="ECO:0007669"/>
    <property type="project" value="TreeGrafter"/>
</dbReference>
<dbReference type="RefSeq" id="XP_018711336.1">
    <property type="nucleotide sequence ID" value="XM_018857719.1"/>
</dbReference>
<comment type="caution">
    <text evidence="3">The sequence shown here is derived from an EMBL/GenBank/DDBJ whole genome shotgun (WGS) entry which is preliminary data.</text>
</comment>
<reference evidence="3 4" key="1">
    <citation type="submission" date="2016-05" db="EMBL/GenBank/DDBJ databases">
        <title>Comparative genomics of biotechnologically important yeasts.</title>
        <authorList>
            <consortium name="DOE Joint Genome Institute"/>
            <person name="Riley R."/>
            <person name="Haridas S."/>
            <person name="Wolfe K.H."/>
            <person name="Lopes M.R."/>
            <person name="Hittinger C.T."/>
            <person name="Goker M."/>
            <person name="Salamov A."/>
            <person name="Wisecaver J."/>
            <person name="Long T.M."/>
            <person name="Aerts A.L."/>
            <person name="Barry K."/>
            <person name="Choi C."/>
            <person name="Clum A."/>
            <person name="Coughlan A.Y."/>
            <person name="Deshpande S."/>
            <person name="Douglass A.P."/>
            <person name="Hanson S.J."/>
            <person name="Klenk H.-P."/>
            <person name="LaButti K."/>
            <person name="Lapidus A."/>
            <person name="Lindquist E."/>
            <person name="Lipzen A."/>
            <person name="Meier-kolthoff J.P."/>
            <person name="Ohm R.A."/>
            <person name="Otillar R.P."/>
            <person name="Pangilinan J."/>
            <person name="Peng Y."/>
            <person name="Rokas A."/>
            <person name="Rosa C.A."/>
            <person name="Scheuner C."/>
            <person name="Sibirny A.A."/>
            <person name="Slot J.C."/>
            <person name="Stielow J.B."/>
            <person name="Sun H."/>
            <person name="Kurtzman C.P."/>
            <person name="Blackwell M."/>
            <person name="Grigoriev I.V."/>
            <person name="Jeffries T.W."/>
        </authorList>
    </citation>
    <scope>NUCLEOTIDE SEQUENCE [LARGE SCALE GENOMIC DNA]</scope>
    <source>
        <strain evidence="3 4">NRRL YB-4993</strain>
    </source>
</reference>
<dbReference type="PANTHER" id="PTHR12821:SF0">
    <property type="entry name" value="BYSTIN"/>
    <property type="match status" value="1"/>
</dbReference>
<evidence type="ECO:0000313" key="4">
    <source>
        <dbReference type="Proteomes" id="UP000092555"/>
    </source>
</evidence>
<dbReference type="PANTHER" id="PTHR12821">
    <property type="entry name" value="BYSTIN"/>
    <property type="match status" value="1"/>
</dbReference>
<evidence type="ECO:0000313" key="3">
    <source>
        <dbReference type="EMBL" id="OBA20814.1"/>
    </source>
</evidence>
<comment type="similarity">
    <text evidence="1">Belongs to the bystin family.</text>
</comment>
<gene>
    <name evidence="3" type="ORF">METBIDRAFT_43933</name>
</gene>
<dbReference type="GO" id="GO:0006364">
    <property type="term" value="P:rRNA processing"/>
    <property type="evidence" value="ECO:0007669"/>
    <property type="project" value="TreeGrafter"/>
</dbReference>
<dbReference type="InterPro" id="IPR007955">
    <property type="entry name" value="Bystin"/>
</dbReference>